<evidence type="ECO:0000313" key="3">
    <source>
        <dbReference type="Proteomes" id="UP001519460"/>
    </source>
</evidence>
<proteinExistence type="predicted"/>
<feature type="compositionally biased region" description="Polar residues" evidence="1">
    <location>
        <begin position="12"/>
        <end position="21"/>
    </location>
</feature>
<dbReference type="AlphaFoldDB" id="A0ABD0L4Q4"/>
<gene>
    <name evidence="2" type="ORF">BaRGS_00014181</name>
</gene>
<accession>A0ABD0L4Q4</accession>
<evidence type="ECO:0000313" key="2">
    <source>
        <dbReference type="EMBL" id="KAK7494528.1"/>
    </source>
</evidence>
<evidence type="ECO:0000256" key="1">
    <source>
        <dbReference type="SAM" id="MobiDB-lite"/>
    </source>
</evidence>
<feature type="compositionally biased region" description="Polar residues" evidence="1">
    <location>
        <begin position="142"/>
        <end position="152"/>
    </location>
</feature>
<feature type="region of interest" description="Disordered" evidence="1">
    <location>
        <begin position="1"/>
        <end position="198"/>
    </location>
</feature>
<feature type="compositionally biased region" description="Low complexity" evidence="1">
    <location>
        <begin position="168"/>
        <end position="186"/>
    </location>
</feature>
<dbReference type="Proteomes" id="UP001519460">
    <property type="component" value="Unassembled WGS sequence"/>
</dbReference>
<dbReference type="PROSITE" id="PS50096">
    <property type="entry name" value="IQ"/>
    <property type="match status" value="1"/>
</dbReference>
<name>A0ABD0L4Q4_9CAEN</name>
<protein>
    <submittedName>
        <fullName evidence="2">Uncharacterized protein</fullName>
    </submittedName>
</protein>
<dbReference type="EMBL" id="JACVVK020000082">
    <property type="protein sequence ID" value="KAK7494528.1"/>
    <property type="molecule type" value="Genomic_DNA"/>
</dbReference>
<organism evidence="2 3">
    <name type="scientific">Batillaria attramentaria</name>
    <dbReference type="NCBI Taxonomy" id="370345"/>
    <lineage>
        <taxon>Eukaryota</taxon>
        <taxon>Metazoa</taxon>
        <taxon>Spiralia</taxon>
        <taxon>Lophotrochozoa</taxon>
        <taxon>Mollusca</taxon>
        <taxon>Gastropoda</taxon>
        <taxon>Caenogastropoda</taxon>
        <taxon>Sorbeoconcha</taxon>
        <taxon>Cerithioidea</taxon>
        <taxon>Batillariidae</taxon>
        <taxon>Batillaria</taxon>
    </lineage>
</organism>
<comment type="caution">
    <text evidence="2">The sequence shown here is derived from an EMBL/GenBank/DDBJ whole genome shotgun (WGS) entry which is preliminary data.</text>
</comment>
<keyword evidence="3" id="KW-1185">Reference proteome</keyword>
<feature type="compositionally biased region" description="Polar residues" evidence="1">
    <location>
        <begin position="213"/>
        <end position="229"/>
    </location>
</feature>
<feature type="compositionally biased region" description="Polar residues" evidence="1">
    <location>
        <begin position="65"/>
        <end position="108"/>
    </location>
</feature>
<feature type="region of interest" description="Disordered" evidence="1">
    <location>
        <begin position="211"/>
        <end position="282"/>
    </location>
</feature>
<feature type="compositionally biased region" description="Polar residues" evidence="1">
    <location>
        <begin position="253"/>
        <end position="282"/>
    </location>
</feature>
<sequence length="332" mass="35837">MNYQDYNRHGASPSQTNSVHVQNRDSRPGGEPSSSQEFVGRGAGQPAKDRLPPYRSTLGLYGDSARTSVNASRESPRSAQAGRNSVSKSESNLAGESNTVGREQTTPVSRGPHSQRYSSGCLQHDDYSYSSVYNGGSKEDSTCSSNQDSGYSSRMVGLQGVGYNSGGRSAESATPSSSFSTDRSVSLGPPSNTSSPYMYMGGNSYSDYVHMGGNSSDCQQRGDYTSNRGGSYPPAHQQNGSIPYSAPDHRQSLGKNNSDYQRTPVASTPQQPKNGPASATNIQSQVQGWYQRKLLEAAERLRNSEQYNRSDPNYSNYSTIPIHYDPVHGSDV</sequence>
<reference evidence="2 3" key="1">
    <citation type="journal article" date="2023" name="Sci. Data">
        <title>Genome assembly of the Korean intertidal mud-creeper Batillaria attramentaria.</title>
        <authorList>
            <person name="Patra A.K."/>
            <person name="Ho P.T."/>
            <person name="Jun S."/>
            <person name="Lee S.J."/>
            <person name="Kim Y."/>
            <person name="Won Y.J."/>
        </authorList>
    </citation>
    <scope>NUCLEOTIDE SEQUENCE [LARGE SCALE GENOMIC DNA]</scope>
    <source>
        <strain evidence="2">Wonlab-2016</strain>
    </source>
</reference>